<dbReference type="Gene3D" id="3.80.10.10">
    <property type="entry name" value="Ribonuclease Inhibitor"/>
    <property type="match status" value="2"/>
</dbReference>
<dbReference type="EMBL" id="CAMXCT030006523">
    <property type="protein sequence ID" value="CAL4802601.1"/>
    <property type="molecule type" value="Genomic_DNA"/>
</dbReference>
<dbReference type="PANTHER" id="PTHR46652">
    <property type="entry name" value="LEUCINE-RICH REPEAT AND IQ DOMAIN-CONTAINING PROTEIN 1-RELATED"/>
    <property type="match status" value="1"/>
</dbReference>
<evidence type="ECO:0000256" key="2">
    <source>
        <dbReference type="ARBA" id="ARBA00022737"/>
    </source>
</evidence>
<evidence type="ECO:0000313" key="4">
    <source>
        <dbReference type="EMBL" id="CAI4015289.1"/>
    </source>
</evidence>
<dbReference type="OrthoDB" id="271226at2759"/>
<evidence type="ECO:0000256" key="3">
    <source>
        <dbReference type="SAM" id="MobiDB-lite"/>
    </source>
</evidence>
<organism evidence="4">
    <name type="scientific">Cladocopium goreaui</name>
    <dbReference type="NCBI Taxonomy" id="2562237"/>
    <lineage>
        <taxon>Eukaryota</taxon>
        <taxon>Sar</taxon>
        <taxon>Alveolata</taxon>
        <taxon>Dinophyceae</taxon>
        <taxon>Suessiales</taxon>
        <taxon>Symbiodiniaceae</taxon>
        <taxon>Cladocopium</taxon>
    </lineage>
</organism>
<reference evidence="4" key="1">
    <citation type="submission" date="2022-10" db="EMBL/GenBank/DDBJ databases">
        <authorList>
            <person name="Chen Y."/>
            <person name="Dougan E. K."/>
            <person name="Chan C."/>
            <person name="Rhodes N."/>
            <person name="Thang M."/>
        </authorList>
    </citation>
    <scope>NUCLEOTIDE SEQUENCE</scope>
</reference>
<sequence length="289" mass="32218">MASPHGLTFTANGFSPSNWETWEEVPCDAKDTVQDAVQADSWSWTEPLIQALQRVQKLQGTGRTELSFEALKLQSLEPFLEVQALPRQLTKLSLRDNPWQDPALLLSQLQPLHQLISLDLSKCRLDSLTNLPRLQLRHLRLEENQLRSTLGIAGCPRLLEVSLARNRLNSTEQLETLLELRVLDLAENCLTSSQRCLRPLAACTQLSELHLQGNPLAKDGNPLRSLFPSLETLDSRPLRRSRGGVATPVVPTAVPAPRGPWRDDGAVATEYLGKTKSYARRRGGSSRAR</sequence>
<dbReference type="EMBL" id="CAMXCT010006523">
    <property type="protein sequence ID" value="CAI4015289.1"/>
    <property type="molecule type" value="Genomic_DNA"/>
</dbReference>
<proteinExistence type="predicted"/>
<evidence type="ECO:0000313" key="6">
    <source>
        <dbReference type="Proteomes" id="UP001152797"/>
    </source>
</evidence>
<comment type="caution">
    <text evidence="4">The sequence shown here is derived from an EMBL/GenBank/DDBJ whole genome shotgun (WGS) entry which is preliminary data.</text>
</comment>
<gene>
    <name evidence="4" type="ORF">C1SCF055_LOCUS40126</name>
</gene>
<name>A0A9P1DTH5_9DINO</name>
<reference evidence="5 6" key="2">
    <citation type="submission" date="2024-05" db="EMBL/GenBank/DDBJ databases">
        <authorList>
            <person name="Chen Y."/>
            <person name="Shah S."/>
            <person name="Dougan E. K."/>
            <person name="Thang M."/>
            <person name="Chan C."/>
        </authorList>
    </citation>
    <scope>NUCLEOTIDE SEQUENCE [LARGE SCALE GENOMIC DNA]</scope>
</reference>
<dbReference type="EMBL" id="CAMXCT020006523">
    <property type="protein sequence ID" value="CAL1168664.1"/>
    <property type="molecule type" value="Genomic_DNA"/>
</dbReference>
<dbReference type="InterPro" id="IPR050836">
    <property type="entry name" value="SDS22/Internalin_LRR"/>
</dbReference>
<evidence type="ECO:0000313" key="5">
    <source>
        <dbReference type="EMBL" id="CAL4802601.1"/>
    </source>
</evidence>
<keyword evidence="2" id="KW-0677">Repeat</keyword>
<feature type="region of interest" description="Disordered" evidence="3">
    <location>
        <begin position="239"/>
        <end position="265"/>
    </location>
</feature>
<protein>
    <submittedName>
        <fullName evidence="5">Leucine-rich repeat and IQ domain-containing protein 1</fullName>
    </submittedName>
</protein>
<dbReference type="InterPro" id="IPR001611">
    <property type="entry name" value="Leu-rich_rpt"/>
</dbReference>
<keyword evidence="6" id="KW-1185">Reference proteome</keyword>
<dbReference type="Proteomes" id="UP001152797">
    <property type="component" value="Unassembled WGS sequence"/>
</dbReference>
<dbReference type="AlphaFoldDB" id="A0A9P1DTH5"/>
<dbReference type="SUPFAM" id="SSF52058">
    <property type="entry name" value="L domain-like"/>
    <property type="match status" value="1"/>
</dbReference>
<dbReference type="InterPro" id="IPR032675">
    <property type="entry name" value="LRR_dom_sf"/>
</dbReference>
<evidence type="ECO:0000256" key="1">
    <source>
        <dbReference type="ARBA" id="ARBA00022614"/>
    </source>
</evidence>
<accession>A0A9P1DTH5</accession>
<keyword evidence="1" id="KW-0433">Leucine-rich repeat</keyword>
<dbReference type="PANTHER" id="PTHR46652:SF3">
    <property type="entry name" value="LEUCINE-RICH REPEAT-CONTAINING PROTEIN 9"/>
    <property type="match status" value="1"/>
</dbReference>
<feature type="compositionally biased region" description="Low complexity" evidence="3">
    <location>
        <begin position="245"/>
        <end position="256"/>
    </location>
</feature>
<dbReference type="PROSITE" id="PS51450">
    <property type="entry name" value="LRR"/>
    <property type="match status" value="1"/>
</dbReference>